<name>A0A972JCL1_9RHOO</name>
<dbReference type="AlphaFoldDB" id="A0A972JCL1"/>
<dbReference type="EMBL" id="WTVM01000139">
    <property type="protein sequence ID" value="NMG04627.1"/>
    <property type="molecule type" value="Genomic_DNA"/>
</dbReference>
<feature type="transmembrane region" description="Helical" evidence="1">
    <location>
        <begin position="176"/>
        <end position="195"/>
    </location>
</feature>
<proteinExistence type="predicted"/>
<keyword evidence="1" id="KW-0812">Transmembrane</keyword>
<protein>
    <recommendedName>
        <fullName evidence="4">Alkaline phytoceramidase</fullName>
    </recommendedName>
</protein>
<accession>A0A972JCL1</accession>
<comment type="caution">
    <text evidence="2">The sequence shown here is derived from an EMBL/GenBank/DDBJ whole genome shotgun (WGS) entry which is preliminary data.</text>
</comment>
<feature type="transmembrane region" description="Helical" evidence="1">
    <location>
        <begin position="147"/>
        <end position="164"/>
    </location>
</feature>
<evidence type="ECO:0000313" key="3">
    <source>
        <dbReference type="Proteomes" id="UP000599523"/>
    </source>
</evidence>
<feature type="transmembrane region" description="Helical" evidence="1">
    <location>
        <begin position="12"/>
        <end position="34"/>
    </location>
</feature>
<dbReference type="PANTHER" id="PTHR34368">
    <property type="entry name" value="OS01G0962200 PROTEIN"/>
    <property type="match status" value="1"/>
</dbReference>
<sequence>MTETSARPRLFCATMLLVAAYVVGLLAAMLLWPALPQDPAYHAFASRTSPGIDLANVLTNVTYLLAGSLGWIVIGRGALFESGFERLLARIFFAALFATGLGSAWYHHAPDNLSLFWDRLPLSVVLVSVTALMIAERTHVDRAGSALVVVWLFVGPLAVIYWHLTETFATGDLRPYLALHAMLIVVPPLAFLLPARYTHTKGYLIALTLYLFGYLGDRLDHQIYALTGEFVSGHNIKHVATGAAAAMVAWTMSKRQPIQSSAAVSGR</sequence>
<feature type="transmembrane region" description="Helical" evidence="1">
    <location>
        <begin position="54"/>
        <end position="75"/>
    </location>
</feature>
<keyword evidence="1" id="KW-0472">Membrane</keyword>
<feature type="transmembrane region" description="Helical" evidence="1">
    <location>
        <begin position="119"/>
        <end position="135"/>
    </location>
</feature>
<reference evidence="2" key="1">
    <citation type="submission" date="2019-12" db="EMBL/GenBank/DDBJ databases">
        <title>Comparative genomics gives insights into the taxonomy of the Azoarcus-Aromatoleum group and reveals separate origins of nif in the plant-associated Azoarcus and non-plant-associated Aromatoleum sub-groups.</title>
        <authorList>
            <person name="Lafos M."/>
            <person name="Maluk M."/>
            <person name="Batista M."/>
            <person name="Junghare M."/>
            <person name="Carmona M."/>
            <person name="Faoro H."/>
            <person name="Cruz L.M."/>
            <person name="Battistoni F."/>
            <person name="De Souza E."/>
            <person name="Pedrosa F."/>
            <person name="Chen W.-M."/>
            <person name="Poole P.S."/>
            <person name="Dixon R.A."/>
            <person name="James E.K."/>
        </authorList>
    </citation>
    <scope>NUCLEOTIDE SEQUENCE</scope>
    <source>
        <strain evidence="2">NSC3</strain>
    </source>
</reference>
<feature type="transmembrane region" description="Helical" evidence="1">
    <location>
        <begin position="87"/>
        <end position="107"/>
    </location>
</feature>
<evidence type="ECO:0008006" key="4">
    <source>
        <dbReference type="Google" id="ProtNLM"/>
    </source>
</evidence>
<keyword evidence="1" id="KW-1133">Transmembrane helix</keyword>
<organism evidence="2 3">
    <name type="scientific">Azoarcus taiwanensis</name>
    <dbReference type="NCBI Taxonomy" id="666964"/>
    <lineage>
        <taxon>Bacteria</taxon>
        <taxon>Pseudomonadati</taxon>
        <taxon>Pseudomonadota</taxon>
        <taxon>Betaproteobacteria</taxon>
        <taxon>Rhodocyclales</taxon>
        <taxon>Zoogloeaceae</taxon>
        <taxon>Azoarcus</taxon>
    </lineage>
</organism>
<keyword evidence="3" id="KW-1185">Reference proteome</keyword>
<gene>
    <name evidence="2" type="ORF">GPA21_16870</name>
</gene>
<dbReference type="Proteomes" id="UP000599523">
    <property type="component" value="Unassembled WGS sequence"/>
</dbReference>
<evidence type="ECO:0000256" key="1">
    <source>
        <dbReference type="SAM" id="Phobius"/>
    </source>
</evidence>
<dbReference type="PANTHER" id="PTHR34368:SF1">
    <property type="entry name" value="OS01G0962200 PROTEIN"/>
    <property type="match status" value="1"/>
</dbReference>
<evidence type="ECO:0000313" key="2">
    <source>
        <dbReference type="EMBL" id="NMG04627.1"/>
    </source>
</evidence>
<dbReference type="RefSeq" id="WP_168989280.1">
    <property type="nucleotide sequence ID" value="NZ_CAWPHM010000043.1"/>
</dbReference>